<dbReference type="RefSeq" id="XP_014675903.1">
    <property type="nucleotide sequence ID" value="XM_014820417.1"/>
</dbReference>
<feature type="compositionally biased region" description="Polar residues" evidence="3">
    <location>
        <begin position="287"/>
        <end position="296"/>
    </location>
</feature>
<dbReference type="InterPro" id="IPR036915">
    <property type="entry name" value="Cyclin-like_sf"/>
</dbReference>
<dbReference type="Proteomes" id="UP000695022">
    <property type="component" value="Unplaced"/>
</dbReference>
<feature type="compositionally biased region" description="Low complexity" evidence="3">
    <location>
        <begin position="465"/>
        <end position="476"/>
    </location>
</feature>
<feature type="region of interest" description="Disordered" evidence="3">
    <location>
        <begin position="390"/>
        <end position="517"/>
    </location>
</feature>
<evidence type="ECO:0000256" key="1">
    <source>
        <dbReference type="ARBA" id="ARBA00023127"/>
    </source>
</evidence>
<comment type="similarity">
    <text evidence="2">Belongs to the cyclin family.</text>
</comment>
<dbReference type="SMART" id="SM00385">
    <property type="entry name" value="CYCLIN"/>
    <property type="match status" value="2"/>
</dbReference>
<keyword evidence="5" id="KW-1185">Reference proteome</keyword>
<feature type="compositionally biased region" description="Low complexity" evidence="3">
    <location>
        <begin position="444"/>
        <end position="453"/>
    </location>
</feature>
<dbReference type="GeneID" id="106815889"/>
<protein>
    <submittedName>
        <fullName evidence="6 7">Cyclin-K-like</fullName>
    </submittedName>
</protein>
<dbReference type="RefSeq" id="XP_014675901.1">
    <property type="nucleotide sequence ID" value="XM_014820415.1"/>
</dbReference>
<dbReference type="InterPro" id="IPR013763">
    <property type="entry name" value="Cyclin-like_dom"/>
</dbReference>
<evidence type="ECO:0000256" key="2">
    <source>
        <dbReference type="RuleBase" id="RU000383"/>
    </source>
</evidence>
<evidence type="ECO:0000313" key="10">
    <source>
        <dbReference type="RefSeq" id="XP_014675905.1"/>
    </source>
</evidence>
<dbReference type="InterPro" id="IPR006671">
    <property type="entry name" value="Cyclin_N"/>
</dbReference>
<keyword evidence="1 2" id="KW-0195">Cyclin</keyword>
<evidence type="ECO:0000256" key="3">
    <source>
        <dbReference type="SAM" id="MobiDB-lite"/>
    </source>
</evidence>
<dbReference type="SUPFAM" id="SSF47954">
    <property type="entry name" value="Cyclin-like"/>
    <property type="match status" value="2"/>
</dbReference>
<feature type="region of interest" description="Disordered" evidence="3">
    <location>
        <begin position="323"/>
        <end position="349"/>
    </location>
</feature>
<name>A0ABM1EUN1_PRICU</name>
<feature type="compositionally biased region" description="Pro residues" evidence="3">
    <location>
        <begin position="454"/>
        <end position="464"/>
    </location>
</feature>
<proteinExistence type="inferred from homology"/>
<evidence type="ECO:0000313" key="6">
    <source>
        <dbReference type="RefSeq" id="XP_014675901.1"/>
    </source>
</evidence>
<gene>
    <name evidence="6 7 8 9 10 11" type="primary">LOC106815889</name>
</gene>
<dbReference type="RefSeq" id="XP_014675905.1">
    <property type="nucleotide sequence ID" value="XM_014820419.1"/>
</dbReference>
<evidence type="ECO:0000313" key="8">
    <source>
        <dbReference type="RefSeq" id="XP_014675903.1"/>
    </source>
</evidence>
<feature type="compositionally biased region" description="Low complexity" evidence="3">
    <location>
        <begin position="297"/>
        <end position="308"/>
    </location>
</feature>
<feature type="region of interest" description="Disordered" evidence="3">
    <location>
        <begin position="243"/>
        <end position="308"/>
    </location>
</feature>
<feature type="compositionally biased region" description="Pro residues" evidence="3">
    <location>
        <begin position="431"/>
        <end position="443"/>
    </location>
</feature>
<evidence type="ECO:0000313" key="5">
    <source>
        <dbReference type="Proteomes" id="UP000695022"/>
    </source>
</evidence>
<dbReference type="Pfam" id="PF00134">
    <property type="entry name" value="Cyclin_N"/>
    <property type="match status" value="1"/>
</dbReference>
<feature type="domain" description="Cyclin-like" evidence="4">
    <location>
        <begin position="142"/>
        <end position="230"/>
    </location>
</feature>
<evidence type="ECO:0000313" key="11">
    <source>
        <dbReference type="RefSeq" id="XP_014675907.1"/>
    </source>
</evidence>
<dbReference type="RefSeq" id="XP_014675904.1">
    <property type="nucleotide sequence ID" value="XM_014820418.1"/>
</dbReference>
<evidence type="ECO:0000313" key="7">
    <source>
        <dbReference type="RefSeq" id="XP_014675902.1"/>
    </source>
</evidence>
<organism evidence="5 7">
    <name type="scientific">Priapulus caudatus</name>
    <name type="common">Priapulid worm</name>
    <dbReference type="NCBI Taxonomy" id="37621"/>
    <lineage>
        <taxon>Eukaryota</taxon>
        <taxon>Metazoa</taxon>
        <taxon>Ecdysozoa</taxon>
        <taxon>Scalidophora</taxon>
        <taxon>Priapulida</taxon>
        <taxon>Priapulimorpha</taxon>
        <taxon>Priapulimorphida</taxon>
        <taxon>Priapulidae</taxon>
        <taxon>Priapulus</taxon>
    </lineage>
</organism>
<dbReference type="PANTHER" id="PTHR10026">
    <property type="entry name" value="CYCLIN"/>
    <property type="match status" value="1"/>
</dbReference>
<dbReference type="InterPro" id="IPR043198">
    <property type="entry name" value="Cyclin/Ssn8"/>
</dbReference>
<accession>A0ABM1EUN1</accession>
<sequence length="517" mass="57130">MHCWYFDKKELLNTPSAKDGIDADTESRYKREGARYIISCGTTLGLRYDTMATGVVYFHRFYMFHSFKDFPRYVTAACCLFLSGKVEETPKKCKDIIKTARALLTDVQFAQFGDDPKEEVMTLERILLQTIKFDLQADHPYAYLLRYAKGFKIVDKAKLQKMVQMGWTFVNDSLCTSLCLHWEPEIIAIALMYLASRLCKLEITDWVGKTSKQVKWWDQYVENLSMELLEDICHEVLDLYSASKNEDPAQSPPRTPPALKRRPSTPPPQLTPGKIIKQDQQQQQQQHMPQESRQSTAGVPPEGAAVAASKALQKVRAIPTHMSTSCPATARQPIAPLTPSGYSKTDGKSAAESYNQFQISQSSMSSYMFGNASYSAQGSENIQSVLAGAAAANGQPPPSSASQYTAPPGPPPSTVSFGYGTYSQQGYAAPSYPPPPAAAPPPGQYYDYSQYQYQPPPSGPPPPAQYQQYAAPMGYPQGPPPGQGQVAAVAPPPAKTGRLNEIKKQKKQSYGNIKRLT</sequence>
<dbReference type="RefSeq" id="XP_014675907.1">
    <property type="nucleotide sequence ID" value="XM_014820421.1"/>
</dbReference>
<dbReference type="Gene3D" id="1.10.472.10">
    <property type="entry name" value="Cyclin-like"/>
    <property type="match status" value="2"/>
</dbReference>
<dbReference type="CDD" id="cd20531">
    <property type="entry name" value="CYCLIN_CCNK_rpt2"/>
    <property type="match status" value="1"/>
</dbReference>
<reference evidence="6 7" key="1">
    <citation type="submission" date="2025-05" db="UniProtKB">
        <authorList>
            <consortium name="RefSeq"/>
        </authorList>
    </citation>
    <scope>IDENTIFICATION</scope>
</reference>
<evidence type="ECO:0000259" key="4">
    <source>
        <dbReference type="SMART" id="SM00385"/>
    </source>
</evidence>
<dbReference type="RefSeq" id="XP_014675902.1">
    <property type="nucleotide sequence ID" value="XM_014820416.1"/>
</dbReference>
<dbReference type="CDD" id="cd20530">
    <property type="entry name" value="CYCLIN_CCNK_rpt1"/>
    <property type="match status" value="1"/>
</dbReference>
<feature type="domain" description="Cyclin-like" evidence="4">
    <location>
        <begin position="35"/>
        <end position="129"/>
    </location>
</feature>
<evidence type="ECO:0000313" key="9">
    <source>
        <dbReference type="RefSeq" id="XP_014675904.1"/>
    </source>
</evidence>